<name>A0A1S8AZ55_9EURY</name>
<sequence>MHLHSSVTAAGFWLGTLLPIVYVPVIVAGIDSFGRLTMFLGLIAVHALALVVGHDYPGSRSR</sequence>
<dbReference type="EMBL" id="LWLN01000001">
    <property type="protein sequence ID" value="OLZ41821.1"/>
    <property type="molecule type" value="Genomic_DNA"/>
</dbReference>
<protein>
    <submittedName>
        <fullName evidence="2">Uncharacterized protein</fullName>
    </submittedName>
</protein>
<keyword evidence="1" id="KW-1133">Transmembrane helix</keyword>
<dbReference type="Pfam" id="PF26071">
    <property type="entry name" value="DUF8028"/>
    <property type="match status" value="1"/>
</dbReference>
<keyword evidence="3" id="KW-1185">Reference proteome</keyword>
<reference evidence="3" key="1">
    <citation type="submission" date="2016-04" db="EMBL/GenBank/DDBJ databases">
        <authorList>
            <person name="Chen S.-C."/>
            <person name="Lai M.-C."/>
        </authorList>
    </citation>
    <scope>NUCLEOTIDE SEQUENCE [LARGE SCALE GENOMIC DNA]</scope>
    <source>
        <strain evidence="3">AB14</strain>
    </source>
</reference>
<comment type="caution">
    <text evidence="2">The sequence shown here is derived from an EMBL/GenBank/DDBJ whole genome shotgun (WGS) entry which is preliminary data.</text>
</comment>
<organism evidence="2 3">
    <name type="scientific">Natrinema saccharevitans</name>
    <dbReference type="NCBI Taxonomy" id="301967"/>
    <lineage>
        <taxon>Archaea</taxon>
        <taxon>Methanobacteriati</taxon>
        <taxon>Methanobacteriota</taxon>
        <taxon>Stenosarchaea group</taxon>
        <taxon>Halobacteria</taxon>
        <taxon>Halobacteriales</taxon>
        <taxon>Natrialbaceae</taxon>
        <taxon>Natrinema</taxon>
    </lineage>
</organism>
<dbReference type="RefSeq" id="WP_076146823.1">
    <property type="nucleotide sequence ID" value="NZ_LWLN01000001.1"/>
</dbReference>
<keyword evidence="1" id="KW-0812">Transmembrane</keyword>
<accession>A0A1S8AZ55</accession>
<feature type="transmembrane region" description="Helical" evidence="1">
    <location>
        <begin position="36"/>
        <end position="53"/>
    </location>
</feature>
<evidence type="ECO:0000313" key="3">
    <source>
        <dbReference type="Proteomes" id="UP000189370"/>
    </source>
</evidence>
<dbReference type="InterPro" id="IPR058341">
    <property type="entry name" value="DUF8028"/>
</dbReference>
<evidence type="ECO:0000256" key="1">
    <source>
        <dbReference type="SAM" id="Phobius"/>
    </source>
</evidence>
<proteinExistence type="predicted"/>
<keyword evidence="1" id="KW-0472">Membrane</keyword>
<feature type="transmembrane region" description="Helical" evidence="1">
    <location>
        <begin position="12"/>
        <end position="30"/>
    </location>
</feature>
<dbReference type="OrthoDB" id="155622at2157"/>
<gene>
    <name evidence="2" type="ORF">A6E15_12875</name>
</gene>
<dbReference type="Proteomes" id="UP000189370">
    <property type="component" value="Unassembled WGS sequence"/>
</dbReference>
<dbReference type="STRING" id="301967.A6E15_12875"/>
<dbReference type="AlphaFoldDB" id="A0A1S8AZ55"/>
<evidence type="ECO:0000313" key="2">
    <source>
        <dbReference type="EMBL" id="OLZ41821.1"/>
    </source>
</evidence>